<evidence type="ECO:0000256" key="1">
    <source>
        <dbReference type="ARBA" id="ARBA00010343"/>
    </source>
</evidence>
<comment type="similarity">
    <text evidence="1">Belongs to the histone H3 family.</text>
</comment>
<proteinExistence type="inferred from homology"/>
<reference evidence="4" key="1">
    <citation type="submission" date="2021-08" db="EMBL/GenBank/DDBJ databases">
        <title>WGS assembly of Ceratopteris richardii.</title>
        <authorList>
            <person name="Marchant D.B."/>
            <person name="Chen G."/>
            <person name="Jenkins J."/>
            <person name="Shu S."/>
            <person name="Leebens-Mack J."/>
            <person name="Grimwood J."/>
            <person name="Schmutz J."/>
            <person name="Soltis P."/>
            <person name="Soltis D."/>
            <person name="Chen Z.-H."/>
        </authorList>
    </citation>
    <scope>NUCLEOTIDE SEQUENCE</scope>
    <source>
        <strain evidence="4">Whitten #5841</strain>
        <tissue evidence="4">Leaf</tissue>
    </source>
</reference>
<sequence>MKLYPQNQDHGGPVPEGQGPTPETTNSQDKVDPQKTYAKKRVKYHVKSLREIGRAQKIVGLLIPRLPFMRVVKEIPPNICSMMKTASFVNVEWQTQGLLCLQEAKEDFVVDFMNDVYLCAAHCHRVTLMAKDYVVVSRLR</sequence>
<dbReference type="CDD" id="cd22911">
    <property type="entry name" value="HFD_H3"/>
    <property type="match status" value="1"/>
</dbReference>
<dbReference type="GO" id="GO:0000786">
    <property type="term" value="C:nucleosome"/>
    <property type="evidence" value="ECO:0007669"/>
    <property type="project" value="InterPro"/>
</dbReference>
<evidence type="ECO:0000313" key="4">
    <source>
        <dbReference type="EMBL" id="KAH7315851.1"/>
    </source>
</evidence>
<dbReference type="Gene3D" id="1.10.20.10">
    <property type="entry name" value="Histone, subunit A"/>
    <property type="match status" value="1"/>
</dbReference>
<dbReference type="GO" id="GO:0046982">
    <property type="term" value="F:protein heterodimerization activity"/>
    <property type="evidence" value="ECO:0007669"/>
    <property type="project" value="InterPro"/>
</dbReference>
<comment type="caution">
    <text evidence="4">The sequence shown here is derived from an EMBL/GenBank/DDBJ whole genome shotgun (WGS) entry which is preliminary data.</text>
</comment>
<dbReference type="InterPro" id="IPR009072">
    <property type="entry name" value="Histone-fold"/>
</dbReference>
<dbReference type="InterPro" id="IPR000164">
    <property type="entry name" value="Histone_H3/CENP-A"/>
</dbReference>
<feature type="region of interest" description="Disordered" evidence="2">
    <location>
        <begin position="1"/>
        <end position="35"/>
    </location>
</feature>
<feature type="domain" description="Core Histone H2A/H2B/H3" evidence="3">
    <location>
        <begin position="47"/>
        <end position="137"/>
    </location>
</feature>
<evidence type="ECO:0000259" key="3">
    <source>
        <dbReference type="Pfam" id="PF00125"/>
    </source>
</evidence>
<keyword evidence="5" id="KW-1185">Reference proteome</keyword>
<dbReference type="GO" id="GO:0030527">
    <property type="term" value="F:structural constituent of chromatin"/>
    <property type="evidence" value="ECO:0007669"/>
    <property type="project" value="InterPro"/>
</dbReference>
<evidence type="ECO:0000256" key="2">
    <source>
        <dbReference type="SAM" id="MobiDB-lite"/>
    </source>
</evidence>
<evidence type="ECO:0000313" key="5">
    <source>
        <dbReference type="Proteomes" id="UP000825935"/>
    </source>
</evidence>
<dbReference type="EMBL" id="CM035426">
    <property type="protein sequence ID" value="KAH7315851.1"/>
    <property type="molecule type" value="Genomic_DNA"/>
</dbReference>
<dbReference type="AlphaFoldDB" id="A0A8T2SCG5"/>
<dbReference type="SUPFAM" id="SSF47113">
    <property type="entry name" value="Histone-fold"/>
    <property type="match status" value="1"/>
</dbReference>
<gene>
    <name evidence="4" type="ORF">KP509_21G068100</name>
</gene>
<dbReference type="GO" id="GO:0003677">
    <property type="term" value="F:DNA binding"/>
    <property type="evidence" value="ECO:0007669"/>
    <property type="project" value="InterPro"/>
</dbReference>
<dbReference type="Pfam" id="PF00125">
    <property type="entry name" value="Histone"/>
    <property type="match status" value="1"/>
</dbReference>
<dbReference type="InterPro" id="IPR007125">
    <property type="entry name" value="H2A/H2B/H3"/>
</dbReference>
<dbReference type="PRINTS" id="PR00622">
    <property type="entry name" value="HISTONEH3"/>
</dbReference>
<name>A0A8T2SCG5_CERRI</name>
<accession>A0A8T2SCG5</accession>
<dbReference type="PANTHER" id="PTHR45810">
    <property type="entry name" value="HISTONE H3.2"/>
    <property type="match status" value="1"/>
</dbReference>
<organism evidence="4 5">
    <name type="scientific">Ceratopteris richardii</name>
    <name type="common">Triangle waterfern</name>
    <dbReference type="NCBI Taxonomy" id="49495"/>
    <lineage>
        <taxon>Eukaryota</taxon>
        <taxon>Viridiplantae</taxon>
        <taxon>Streptophyta</taxon>
        <taxon>Embryophyta</taxon>
        <taxon>Tracheophyta</taxon>
        <taxon>Polypodiopsida</taxon>
        <taxon>Polypodiidae</taxon>
        <taxon>Polypodiales</taxon>
        <taxon>Pteridineae</taxon>
        <taxon>Pteridaceae</taxon>
        <taxon>Parkerioideae</taxon>
        <taxon>Ceratopteris</taxon>
    </lineage>
</organism>
<dbReference type="OrthoDB" id="842664at2759"/>
<dbReference type="SMART" id="SM00428">
    <property type="entry name" value="H3"/>
    <property type="match status" value="1"/>
</dbReference>
<protein>
    <recommendedName>
        <fullName evidence="3">Core Histone H2A/H2B/H3 domain-containing protein</fullName>
    </recommendedName>
</protein>
<dbReference type="Proteomes" id="UP000825935">
    <property type="component" value="Chromosome 21"/>
</dbReference>
<dbReference type="PANTHER" id="PTHR45810:SF1">
    <property type="entry name" value="HISTONE H3-LIKE CENTROMERIC PROTEIN A"/>
    <property type="match status" value="1"/>
</dbReference>